<dbReference type="Proteomes" id="UP000276133">
    <property type="component" value="Unassembled WGS sequence"/>
</dbReference>
<dbReference type="Pfam" id="PF10037">
    <property type="entry name" value="MRP-S27"/>
    <property type="match status" value="1"/>
</dbReference>
<dbReference type="AlphaFoldDB" id="A0A3M7S3K2"/>
<accession>A0A3M7S3K2</accession>
<dbReference type="InterPro" id="IPR019266">
    <property type="entry name" value="Ribosomal_mS27"/>
</dbReference>
<dbReference type="EMBL" id="REGN01002089">
    <property type="protein sequence ID" value="RNA30396.1"/>
    <property type="molecule type" value="Genomic_DNA"/>
</dbReference>
<reference evidence="2 3" key="1">
    <citation type="journal article" date="2018" name="Sci. Rep.">
        <title>Genomic signatures of local adaptation to the degree of environmental predictability in rotifers.</title>
        <authorList>
            <person name="Franch-Gras L."/>
            <person name="Hahn C."/>
            <person name="Garcia-Roger E.M."/>
            <person name="Carmona M.J."/>
            <person name="Serra M."/>
            <person name="Gomez A."/>
        </authorList>
    </citation>
    <scope>NUCLEOTIDE SEQUENCE [LARGE SCALE GENOMIC DNA]</scope>
    <source>
        <strain evidence="2">HYR1</strain>
    </source>
</reference>
<dbReference type="InterPro" id="IPR034913">
    <property type="entry name" value="mS27/PTCD2"/>
</dbReference>
<protein>
    <submittedName>
        <fullName evidence="2">28S ribosomal mitochondrial-like</fullName>
    </submittedName>
</protein>
<evidence type="ECO:0000256" key="1">
    <source>
        <dbReference type="ARBA" id="ARBA00004173"/>
    </source>
</evidence>
<comment type="caution">
    <text evidence="2">The sequence shown here is derived from an EMBL/GenBank/DDBJ whole genome shotgun (WGS) entry which is preliminary data.</text>
</comment>
<keyword evidence="3" id="KW-1185">Reference proteome</keyword>
<proteinExistence type="predicted"/>
<dbReference type="STRING" id="10195.A0A3M7S3K2"/>
<dbReference type="OrthoDB" id="19830at2759"/>
<name>A0A3M7S3K2_BRAPC</name>
<sequence length="424" mass="50041">MDLLATKIIHVNNIQELELIENIFLNFRKTQPAMFVRDSMHYSFARNYLDLNQANRLLQILKLKYKYGIFLDSYTANMLMDYFIKNGDHKNAALTAHEIMLQENAENEFTLAVCLLTCFKCLRIGVDDVDEESNIEDSKQTKEKRLVYFLRKEYNDEHFDLKSIPKLCGKTIYFSSSNLKMDDQNLNKNLKLYGLVHFGKYEKAVEFLENSMIKNNEAIYDFVIDDFKKTIDSLIQNEESSQKFSASIEKWNNLSKVLESESEKFVSKANIDSIIQKIENYVNQIGESQTKIDIENQNNLFLKWNKEQESELNEQIRSFAMEQKKQSILQRLENLEKQEEMITFFEKRQEIIDAYYGKGFPTEYPSDIPIEPEESIFKAKYERHFKPWPKYMNRPKSSYGISKSRASKLESLKKIYFANSNQPQ</sequence>
<dbReference type="PANTHER" id="PTHR21393:SF0">
    <property type="entry name" value="SMALL RIBOSOMAL SUBUNIT PROTEIN MS27"/>
    <property type="match status" value="1"/>
</dbReference>
<dbReference type="GO" id="GO:0005739">
    <property type="term" value="C:mitochondrion"/>
    <property type="evidence" value="ECO:0007669"/>
    <property type="project" value="UniProtKB-SubCell"/>
</dbReference>
<evidence type="ECO:0000313" key="3">
    <source>
        <dbReference type="Proteomes" id="UP000276133"/>
    </source>
</evidence>
<organism evidence="2 3">
    <name type="scientific">Brachionus plicatilis</name>
    <name type="common">Marine rotifer</name>
    <name type="synonym">Brachionus muelleri</name>
    <dbReference type="NCBI Taxonomy" id="10195"/>
    <lineage>
        <taxon>Eukaryota</taxon>
        <taxon>Metazoa</taxon>
        <taxon>Spiralia</taxon>
        <taxon>Gnathifera</taxon>
        <taxon>Rotifera</taxon>
        <taxon>Eurotatoria</taxon>
        <taxon>Monogononta</taxon>
        <taxon>Pseudotrocha</taxon>
        <taxon>Ploima</taxon>
        <taxon>Brachionidae</taxon>
        <taxon>Brachionus</taxon>
    </lineage>
</organism>
<evidence type="ECO:0000313" key="2">
    <source>
        <dbReference type="EMBL" id="RNA30396.1"/>
    </source>
</evidence>
<gene>
    <name evidence="2" type="ORF">BpHYR1_041105</name>
</gene>
<comment type="subcellular location">
    <subcellularLocation>
        <location evidence="1">Mitochondrion</location>
    </subcellularLocation>
</comment>
<dbReference type="PANTHER" id="PTHR21393">
    <property type="entry name" value="MITOCHONDRIAL 28S RIBOSOMAL PROTEIN S27"/>
    <property type="match status" value="1"/>
</dbReference>